<evidence type="ECO:0000313" key="5">
    <source>
        <dbReference type="EMBL" id="TGV03602.1"/>
    </source>
</evidence>
<dbReference type="RefSeq" id="WP_135876296.1">
    <property type="nucleotide sequence ID" value="NZ_SRSO01000006.1"/>
</dbReference>
<name>A0A4S1E135_9FLAO</name>
<feature type="domain" description="RNA polymerase sigma-70 region 2" evidence="4">
    <location>
        <begin position="15"/>
        <end position="82"/>
    </location>
</feature>
<proteinExistence type="predicted"/>
<reference evidence="5 6" key="1">
    <citation type="submission" date="2019-04" db="EMBL/GenBank/DDBJ databases">
        <authorList>
            <person name="Liu A."/>
        </authorList>
    </citation>
    <scope>NUCLEOTIDE SEQUENCE [LARGE SCALE GENOMIC DNA]</scope>
    <source>
        <strain evidence="5 6">RZ03</strain>
    </source>
</reference>
<dbReference type="PANTHER" id="PTHR43133">
    <property type="entry name" value="RNA POLYMERASE ECF-TYPE SIGMA FACTO"/>
    <property type="match status" value="1"/>
</dbReference>
<evidence type="ECO:0000313" key="6">
    <source>
        <dbReference type="Proteomes" id="UP000307602"/>
    </source>
</evidence>
<gene>
    <name evidence="5" type="ORF">EM932_06135</name>
</gene>
<sequence>MTSEPKSKFKNYKNLYRILYPQLSAVANHYVNNIEESNEIVQDVFLNAWADYSGLENEHDMTDFFYDAVINACVDTIKDEQKSKFKSYRELFKILHPQLSAIAYQYVKDFVVAKEIVQEVFLNAWADYSEFDDENDKTVFFYDVVVNTCVNTIKEKQI</sequence>
<comment type="caution">
    <text evidence="5">The sequence shown here is derived from an EMBL/GenBank/DDBJ whole genome shotgun (WGS) entry which is preliminary data.</text>
</comment>
<dbReference type="EMBL" id="SRSO01000006">
    <property type="protein sequence ID" value="TGV03602.1"/>
    <property type="molecule type" value="Genomic_DNA"/>
</dbReference>
<dbReference type="Pfam" id="PF04542">
    <property type="entry name" value="Sigma70_r2"/>
    <property type="match status" value="2"/>
</dbReference>
<evidence type="ECO:0000256" key="3">
    <source>
        <dbReference type="ARBA" id="ARBA00023163"/>
    </source>
</evidence>
<feature type="domain" description="RNA polymerase sigma-70 region 2" evidence="4">
    <location>
        <begin position="91"/>
        <end position="156"/>
    </location>
</feature>
<keyword evidence="2" id="KW-0731">Sigma factor</keyword>
<keyword evidence="1" id="KW-0805">Transcription regulation</keyword>
<evidence type="ECO:0000259" key="4">
    <source>
        <dbReference type="Pfam" id="PF04542"/>
    </source>
</evidence>
<dbReference type="GO" id="GO:0016987">
    <property type="term" value="F:sigma factor activity"/>
    <property type="evidence" value="ECO:0007669"/>
    <property type="project" value="UniProtKB-KW"/>
</dbReference>
<dbReference type="GO" id="GO:0006352">
    <property type="term" value="P:DNA-templated transcription initiation"/>
    <property type="evidence" value="ECO:0007669"/>
    <property type="project" value="InterPro"/>
</dbReference>
<dbReference type="OrthoDB" id="1093111at2"/>
<dbReference type="PANTHER" id="PTHR43133:SF46">
    <property type="entry name" value="RNA POLYMERASE SIGMA-70 FACTOR ECF SUBFAMILY"/>
    <property type="match status" value="1"/>
</dbReference>
<dbReference type="InterPro" id="IPR013325">
    <property type="entry name" value="RNA_pol_sigma_r2"/>
</dbReference>
<evidence type="ECO:0000256" key="1">
    <source>
        <dbReference type="ARBA" id="ARBA00023015"/>
    </source>
</evidence>
<dbReference type="Gene3D" id="1.10.1740.10">
    <property type="match status" value="2"/>
</dbReference>
<dbReference type="AlphaFoldDB" id="A0A4S1E135"/>
<protein>
    <recommendedName>
        <fullName evidence="4">RNA polymerase sigma-70 region 2 domain-containing protein</fullName>
    </recommendedName>
</protein>
<dbReference type="InterPro" id="IPR007627">
    <property type="entry name" value="RNA_pol_sigma70_r2"/>
</dbReference>
<keyword evidence="3" id="KW-0804">Transcription</keyword>
<evidence type="ECO:0000256" key="2">
    <source>
        <dbReference type="ARBA" id="ARBA00023082"/>
    </source>
</evidence>
<dbReference type="SUPFAM" id="SSF88946">
    <property type="entry name" value="Sigma2 domain of RNA polymerase sigma factors"/>
    <property type="match status" value="2"/>
</dbReference>
<keyword evidence="6" id="KW-1185">Reference proteome</keyword>
<accession>A0A4S1E135</accession>
<dbReference type="InterPro" id="IPR039425">
    <property type="entry name" value="RNA_pol_sigma-70-like"/>
</dbReference>
<organism evidence="5 6">
    <name type="scientific">Flavivirga rizhaonensis</name>
    <dbReference type="NCBI Taxonomy" id="2559571"/>
    <lineage>
        <taxon>Bacteria</taxon>
        <taxon>Pseudomonadati</taxon>
        <taxon>Bacteroidota</taxon>
        <taxon>Flavobacteriia</taxon>
        <taxon>Flavobacteriales</taxon>
        <taxon>Flavobacteriaceae</taxon>
        <taxon>Flavivirga</taxon>
    </lineage>
</organism>
<dbReference type="Proteomes" id="UP000307602">
    <property type="component" value="Unassembled WGS sequence"/>
</dbReference>